<feature type="region of interest" description="Disordered" evidence="1">
    <location>
        <begin position="16"/>
        <end position="45"/>
    </location>
</feature>
<comment type="caution">
    <text evidence="2">The sequence shown here is derived from an EMBL/GenBank/DDBJ whole genome shotgun (WGS) entry which is preliminary data.</text>
</comment>
<gene>
    <name evidence="2" type="ORF">Cadr_000023979</name>
</gene>
<dbReference type="Proteomes" id="UP000299084">
    <property type="component" value="Unassembled WGS sequence"/>
</dbReference>
<protein>
    <submittedName>
        <fullName evidence="2">Uncharacterized protein</fullName>
    </submittedName>
</protein>
<evidence type="ECO:0000256" key="1">
    <source>
        <dbReference type="SAM" id="MobiDB-lite"/>
    </source>
</evidence>
<organism evidence="2 3">
    <name type="scientific">Camelus dromedarius</name>
    <name type="common">Dromedary</name>
    <name type="synonym">Arabian camel</name>
    <dbReference type="NCBI Taxonomy" id="9838"/>
    <lineage>
        <taxon>Eukaryota</taxon>
        <taxon>Metazoa</taxon>
        <taxon>Chordata</taxon>
        <taxon>Craniata</taxon>
        <taxon>Vertebrata</taxon>
        <taxon>Euteleostomi</taxon>
        <taxon>Mammalia</taxon>
        <taxon>Eutheria</taxon>
        <taxon>Laurasiatheria</taxon>
        <taxon>Artiodactyla</taxon>
        <taxon>Tylopoda</taxon>
        <taxon>Camelidae</taxon>
        <taxon>Camelus</taxon>
    </lineage>
</organism>
<dbReference type="AlphaFoldDB" id="A0A5N4CWI3"/>
<accession>A0A5N4CWI3</accession>
<sequence length="82" mass="9840">MRSSTRCMPICSSKEESFSTESGNSFKAERKRRKRRNRKRRKMRGGRKTFFRYLICDLNKTREVFLIYKTGTSSHNKKLILD</sequence>
<name>A0A5N4CWI3_CAMDR</name>
<feature type="compositionally biased region" description="Basic residues" evidence="1">
    <location>
        <begin position="29"/>
        <end position="45"/>
    </location>
</feature>
<reference evidence="2 3" key="1">
    <citation type="journal article" date="2019" name="Mol. Ecol. Resour.">
        <title>Improving Illumina assemblies with Hi-C and long reads: an example with the North African dromedary.</title>
        <authorList>
            <person name="Elbers J.P."/>
            <person name="Rogers M.F."/>
            <person name="Perelman P.L."/>
            <person name="Proskuryakova A.A."/>
            <person name="Serdyukova N.A."/>
            <person name="Johnson W.E."/>
            <person name="Horin P."/>
            <person name="Corander J."/>
            <person name="Murphy D."/>
            <person name="Burger P.A."/>
        </authorList>
    </citation>
    <scope>NUCLEOTIDE SEQUENCE [LARGE SCALE GENOMIC DNA]</scope>
    <source>
        <strain evidence="2">Drom800</strain>
        <tissue evidence="2">Blood</tissue>
    </source>
</reference>
<evidence type="ECO:0000313" key="3">
    <source>
        <dbReference type="Proteomes" id="UP000299084"/>
    </source>
</evidence>
<evidence type="ECO:0000313" key="2">
    <source>
        <dbReference type="EMBL" id="KAB1263212.1"/>
    </source>
</evidence>
<proteinExistence type="predicted"/>
<dbReference type="EMBL" id="JWIN03000018">
    <property type="protein sequence ID" value="KAB1263212.1"/>
    <property type="molecule type" value="Genomic_DNA"/>
</dbReference>
<keyword evidence="3" id="KW-1185">Reference proteome</keyword>